<dbReference type="Pfam" id="PF19576">
    <property type="entry name" value="Acyltransf_2"/>
    <property type="match status" value="1"/>
</dbReference>
<dbReference type="Proteomes" id="UP000030125">
    <property type="component" value="Unassembled WGS sequence"/>
</dbReference>
<dbReference type="SUPFAM" id="SSF69593">
    <property type="entry name" value="Glycerol-3-phosphate (1)-acyltransferase"/>
    <property type="match status" value="1"/>
</dbReference>
<evidence type="ECO:0000259" key="1">
    <source>
        <dbReference type="SMART" id="SM00563"/>
    </source>
</evidence>
<name>A0A0A2F200_PORCN</name>
<dbReference type="EMBL" id="FUWL01000008">
    <property type="protein sequence ID" value="SJZ55659.1"/>
    <property type="molecule type" value="Genomic_DNA"/>
</dbReference>
<dbReference type="EMBL" id="JQJD01000010">
    <property type="protein sequence ID" value="KGN82499.1"/>
    <property type="molecule type" value="Genomic_DNA"/>
</dbReference>
<evidence type="ECO:0000313" key="4">
    <source>
        <dbReference type="Proteomes" id="UP000030125"/>
    </source>
</evidence>
<sequence>MKRIEIAKIIRQKYNGYLPKWVVRLIEKLIHQDEINDILALQNHVDGVAFADKVMEALRFSVSVHNGELLPQSGRYIFISNHPLGGADGVILTSVLGKFYGGKINFLVNDLLMSITQFGDVFLPVNKYGRQSRSHLQKIEEALSSDRQIVTFPAGLCSREEETGDIRDLRWSHSFIKMARKYDRDIVPIFFDSQNSPNFYKWARRRVRLGMKFNYELILLPDELFRAKGTDYNIYIGKPIRLGDLDKNVQDDNSWAQSLKDYIYTIPVQPQFR</sequence>
<feature type="domain" description="Phospholipid/glycerol acyltransferase" evidence="1">
    <location>
        <begin position="76"/>
        <end position="194"/>
    </location>
</feature>
<dbReference type="InterPro" id="IPR002123">
    <property type="entry name" value="Plipid/glycerol_acylTrfase"/>
</dbReference>
<evidence type="ECO:0000313" key="3">
    <source>
        <dbReference type="EMBL" id="SJZ55659.1"/>
    </source>
</evidence>
<keyword evidence="3" id="KW-0012">Acyltransferase</keyword>
<gene>
    <name evidence="2" type="ORF">HQ35_02800</name>
    <name evidence="3" type="ORF">SAMN02745205_01193</name>
</gene>
<dbReference type="eggNOG" id="COG0204">
    <property type="taxonomic scope" value="Bacteria"/>
</dbReference>
<keyword evidence="4" id="KW-1185">Reference proteome</keyword>
<accession>A0A0A2F200</accession>
<protein>
    <submittedName>
        <fullName evidence="3">Acyltransferase</fullName>
    </submittedName>
</protein>
<reference evidence="3 5" key="2">
    <citation type="submission" date="2017-02" db="EMBL/GenBank/DDBJ databases">
        <authorList>
            <person name="Peterson S.W."/>
        </authorList>
    </citation>
    <scope>NUCLEOTIDE SEQUENCE [LARGE SCALE GENOMIC DNA]</scope>
    <source>
        <strain evidence="3 5">ATCC 700135</strain>
    </source>
</reference>
<dbReference type="STRING" id="36874.HQ34_05180"/>
<proteinExistence type="predicted"/>
<dbReference type="OrthoDB" id="1113830at2"/>
<dbReference type="InterPro" id="IPR045746">
    <property type="entry name" value="ACT14924-like_Acyltransf_dom"/>
</dbReference>
<dbReference type="RefSeq" id="WP_025838187.1">
    <property type="nucleotide sequence ID" value="NZ_FUWL01000008.1"/>
</dbReference>
<reference evidence="2 4" key="1">
    <citation type="submission" date="2014-08" db="EMBL/GenBank/DDBJ databases">
        <title>Porphyromonas cangingivalis strain:COT-109_OH1386 Genome sequencing.</title>
        <authorList>
            <person name="Wallis C."/>
            <person name="Deusch O."/>
            <person name="O'Flynn C."/>
            <person name="Davis I."/>
            <person name="Jospin G."/>
            <person name="Darling A.E."/>
            <person name="Coil D.A."/>
            <person name="Alexiev A."/>
            <person name="Horsfall A."/>
            <person name="Kirkwood N."/>
            <person name="Harris S."/>
            <person name="Eisen J.A."/>
        </authorList>
    </citation>
    <scope>NUCLEOTIDE SEQUENCE [LARGE SCALE GENOMIC DNA]</scope>
    <source>
        <strain evidence="4">COT-109 OH1386</strain>
        <strain evidence="2">COT-109_OH1386</strain>
    </source>
</reference>
<keyword evidence="3" id="KW-0808">Transferase</keyword>
<evidence type="ECO:0000313" key="2">
    <source>
        <dbReference type="EMBL" id="KGN82499.1"/>
    </source>
</evidence>
<organism evidence="2 4">
    <name type="scientific">Porphyromonas cangingivalis</name>
    <dbReference type="NCBI Taxonomy" id="36874"/>
    <lineage>
        <taxon>Bacteria</taxon>
        <taxon>Pseudomonadati</taxon>
        <taxon>Bacteroidota</taxon>
        <taxon>Bacteroidia</taxon>
        <taxon>Bacteroidales</taxon>
        <taxon>Porphyromonadaceae</taxon>
        <taxon>Porphyromonas</taxon>
    </lineage>
</organism>
<dbReference type="Proteomes" id="UP000189956">
    <property type="component" value="Unassembled WGS sequence"/>
</dbReference>
<evidence type="ECO:0000313" key="5">
    <source>
        <dbReference type="Proteomes" id="UP000189956"/>
    </source>
</evidence>
<dbReference type="GO" id="GO:0016746">
    <property type="term" value="F:acyltransferase activity"/>
    <property type="evidence" value="ECO:0007669"/>
    <property type="project" value="UniProtKB-KW"/>
</dbReference>
<dbReference type="AlphaFoldDB" id="A0A0A2F200"/>
<dbReference type="SMART" id="SM00563">
    <property type="entry name" value="PlsC"/>
    <property type="match status" value="1"/>
</dbReference>